<feature type="signal peptide" evidence="1">
    <location>
        <begin position="1"/>
        <end position="17"/>
    </location>
</feature>
<evidence type="ECO:0000313" key="4">
    <source>
        <dbReference type="Proteomes" id="UP000242287"/>
    </source>
</evidence>
<dbReference type="InterPro" id="IPR056146">
    <property type="entry name" value="DUF7729"/>
</dbReference>
<keyword evidence="4" id="KW-1185">Reference proteome</keyword>
<protein>
    <recommendedName>
        <fullName evidence="2">DUF7729 domain-containing protein</fullName>
    </recommendedName>
</protein>
<dbReference type="Proteomes" id="UP000242287">
    <property type="component" value="Unassembled WGS sequence"/>
</dbReference>
<dbReference type="EMBL" id="KZ302048">
    <property type="protein sequence ID" value="PFH48850.1"/>
    <property type="molecule type" value="Genomic_DNA"/>
</dbReference>
<evidence type="ECO:0000256" key="1">
    <source>
        <dbReference type="SAM" id="SignalP"/>
    </source>
</evidence>
<dbReference type="STRING" id="703135.A0A2A9NM99"/>
<name>A0A2A9NM99_9AGAR</name>
<dbReference type="OrthoDB" id="5588482at2759"/>
<dbReference type="AlphaFoldDB" id="A0A2A9NM99"/>
<organism evidence="3 4">
    <name type="scientific">Amanita thiersii Skay4041</name>
    <dbReference type="NCBI Taxonomy" id="703135"/>
    <lineage>
        <taxon>Eukaryota</taxon>
        <taxon>Fungi</taxon>
        <taxon>Dikarya</taxon>
        <taxon>Basidiomycota</taxon>
        <taxon>Agaricomycotina</taxon>
        <taxon>Agaricomycetes</taxon>
        <taxon>Agaricomycetidae</taxon>
        <taxon>Agaricales</taxon>
        <taxon>Pluteineae</taxon>
        <taxon>Amanitaceae</taxon>
        <taxon>Amanita</taxon>
    </lineage>
</organism>
<keyword evidence="1" id="KW-0732">Signal</keyword>
<sequence>MFKASVFIAIVSSLALAQSQTSTSNPLIPTNISPTCSKFLSGLNSDTKLSSCTASLLAATKQFGPGGNATSASKTDILNAVNTICSPSTSDACPESLIRGKLAEFYTECSTELTTNVNSGVRNIYDVLYTMEPLKDAVCSKNDNDVYCLFQSKNSSASPTGLRSAVSVQDSSLTGLLNSLVQQPSLERRAPTEAVTPNMTAFRDSCLPFLFLKPDLDASDLCTSCTRQIFLSYTNFQLSVPYAPGLTKDSLLGCQLDLYNGIQNTCGANFLQTNIQAAGGISGGTLFSAAPQNINAGEFKQVLAAVLSMMTLAVTVL</sequence>
<dbReference type="Pfam" id="PF24855">
    <property type="entry name" value="DUF7729"/>
    <property type="match status" value="1"/>
</dbReference>
<evidence type="ECO:0000259" key="2">
    <source>
        <dbReference type="Pfam" id="PF24855"/>
    </source>
</evidence>
<feature type="chain" id="PRO_5013332792" description="DUF7729 domain-containing protein" evidence="1">
    <location>
        <begin position="18"/>
        <end position="317"/>
    </location>
</feature>
<reference evidence="3 4" key="1">
    <citation type="submission" date="2014-02" db="EMBL/GenBank/DDBJ databases">
        <title>Transposable element dynamics among asymbiotic and ectomycorrhizal Amanita fungi.</title>
        <authorList>
            <consortium name="DOE Joint Genome Institute"/>
            <person name="Hess J."/>
            <person name="Skrede I."/>
            <person name="Wolfe B."/>
            <person name="LaButti K."/>
            <person name="Ohm R.A."/>
            <person name="Grigoriev I.V."/>
            <person name="Pringle A."/>
        </authorList>
    </citation>
    <scope>NUCLEOTIDE SEQUENCE [LARGE SCALE GENOMIC DNA]</scope>
    <source>
        <strain evidence="3 4">SKay4041</strain>
    </source>
</reference>
<feature type="domain" description="DUF7729" evidence="2">
    <location>
        <begin position="31"/>
        <end position="160"/>
    </location>
</feature>
<proteinExistence type="predicted"/>
<accession>A0A2A9NM99</accession>
<evidence type="ECO:0000313" key="3">
    <source>
        <dbReference type="EMBL" id="PFH48850.1"/>
    </source>
</evidence>
<gene>
    <name evidence="3" type="ORF">AMATHDRAFT_64531</name>
</gene>